<dbReference type="Pfam" id="PF03466">
    <property type="entry name" value="LysR_substrate"/>
    <property type="match status" value="1"/>
</dbReference>
<evidence type="ECO:0000256" key="1">
    <source>
        <dbReference type="ARBA" id="ARBA00009437"/>
    </source>
</evidence>
<dbReference type="GO" id="GO:0005829">
    <property type="term" value="C:cytosol"/>
    <property type="evidence" value="ECO:0007669"/>
    <property type="project" value="TreeGrafter"/>
</dbReference>
<gene>
    <name evidence="6" type="ORF">BRSU_1379</name>
</gene>
<dbReference type="SUPFAM" id="SSF46785">
    <property type="entry name" value="Winged helix' DNA-binding domain"/>
    <property type="match status" value="1"/>
</dbReference>
<evidence type="ECO:0000313" key="7">
    <source>
        <dbReference type="Proteomes" id="UP000043763"/>
    </source>
</evidence>
<dbReference type="PANTHER" id="PTHR30419:SF8">
    <property type="entry name" value="NITROGEN ASSIMILATION TRANSCRIPTIONAL ACTIVATOR-RELATED"/>
    <property type="match status" value="1"/>
</dbReference>
<comment type="similarity">
    <text evidence="1">Belongs to the LysR transcriptional regulatory family.</text>
</comment>
<dbReference type="CDD" id="cd05466">
    <property type="entry name" value="PBP2_LTTR_substrate"/>
    <property type="match status" value="1"/>
</dbReference>
<dbReference type="PRINTS" id="PR00039">
    <property type="entry name" value="HTHLYSR"/>
</dbReference>
<dbReference type="EMBL" id="CVLB01000001">
    <property type="protein sequence ID" value="CRF33328.1"/>
    <property type="molecule type" value="Genomic_DNA"/>
</dbReference>
<evidence type="ECO:0000256" key="2">
    <source>
        <dbReference type="ARBA" id="ARBA00023015"/>
    </source>
</evidence>
<protein>
    <submittedName>
        <fullName evidence="6">LysR family transcriptional regulator</fullName>
    </submittedName>
</protein>
<feature type="domain" description="HTH lysR-type" evidence="5">
    <location>
        <begin position="1"/>
        <end position="58"/>
    </location>
</feature>
<dbReference type="InterPro" id="IPR000847">
    <property type="entry name" value="LysR_HTH_N"/>
</dbReference>
<dbReference type="Pfam" id="PF00126">
    <property type="entry name" value="HTH_1"/>
    <property type="match status" value="1"/>
</dbReference>
<dbReference type="InterPro" id="IPR036388">
    <property type="entry name" value="WH-like_DNA-bd_sf"/>
</dbReference>
<dbReference type="RefSeq" id="WP_048594541.1">
    <property type="nucleotide sequence ID" value="NZ_CVLB01000001.1"/>
</dbReference>
<evidence type="ECO:0000259" key="5">
    <source>
        <dbReference type="PROSITE" id="PS50931"/>
    </source>
</evidence>
<dbReference type="AlphaFoldDB" id="A0A0G4K7P4"/>
<dbReference type="Gene3D" id="1.10.10.10">
    <property type="entry name" value="Winged helix-like DNA-binding domain superfamily/Winged helix DNA-binding domain"/>
    <property type="match status" value="1"/>
</dbReference>
<reference evidence="7" key="1">
    <citation type="submission" date="2015-04" db="EMBL/GenBank/DDBJ databases">
        <authorList>
            <person name="Mushtaq Mamoona"/>
        </authorList>
    </citation>
    <scope>NUCLEOTIDE SEQUENCE [LARGE SCALE GENOMIC DNA]</scope>
    <source>
        <strain evidence="7">AN4859/03</strain>
    </source>
</reference>
<dbReference type="GO" id="GO:0003700">
    <property type="term" value="F:DNA-binding transcription factor activity"/>
    <property type="evidence" value="ECO:0007669"/>
    <property type="project" value="InterPro"/>
</dbReference>
<dbReference type="Gene3D" id="3.40.190.290">
    <property type="match status" value="1"/>
</dbReference>
<evidence type="ECO:0000256" key="3">
    <source>
        <dbReference type="ARBA" id="ARBA00023125"/>
    </source>
</evidence>
<dbReference type="InterPro" id="IPR036390">
    <property type="entry name" value="WH_DNA-bd_sf"/>
</dbReference>
<dbReference type="InterPro" id="IPR005119">
    <property type="entry name" value="LysR_subst-bd"/>
</dbReference>
<dbReference type="SUPFAM" id="SSF53850">
    <property type="entry name" value="Periplasmic binding protein-like II"/>
    <property type="match status" value="1"/>
</dbReference>
<evidence type="ECO:0000313" key="6">
    <source>
        <dbReference type="EMBL" id="CRF33328.1"/>
    </source>
</evidence>
<keyword evidence="2" id="KW-0805">Transcription regulation</keyword>
<evidence type="ECO:0000256" key="4">
    <source>
        <dbReference type="ARBA" id="ARBA00023163"/>
    </source>
</evidence>
<sequence length="297" mass="34294">MDIKSLTYFLTAAREGSITKAANYLNLTQPNLSRQISNLEKEIGKKLFIRSNYSIKLTPDGVLLKKRAEEIIDMIEKTRMEFQSSDDVIAGDIYIGCAETYYIKLIADVIKGLRQSYPKIIYHIHSGAYSEITEKLDKGLLDFGILIGDIDLSKYDYIDIPYKEVYGLLMRKDSHLSKNKFIEKHDLFDIPIICPKIFFNNKMQTSKFSEWIGNDFDKLNIILSYNLIYNAALMVEEGIGYALTIDKLVNTTNTSDLHFIQLNPRLEIELRVVWKKNQVFSEASKIFLEKLKNKLCQ</sequence>
<dbReference type="Proteomes" id="UP000043763">
    <property type="component" value="Unassembled WGS sequence"/>
</dbReference>
<keyword evidence="3" id="KW-0238">DNA-binding</keyword>
<keyword evidence="4" id="KW-0804">Transcription</keyword>
<dbReference type="InterPro" id="IPR050950">
    <property type="entry name" value="HTH-type_LysR_regulators"/>
</dbReference>
<dbReference type="GO" id="GO:0003677">
    <property type="term" value="F:DNA binding"/>
    <property type="evidence" value="ECO:0007669"/>
    <property type="project" value="UniProtKB-KW"/>
</dbReference>
<dbReference type="PANTHER" id="PTHR30419">
    <property type="entry name" value="HTH-TYPE TRANSCRIPTIONAL REGULATOR YBHD"/>
    <property type="match status" value="1"/>
</dbReference>
<dbReference type="PROSITE" id="PS50931">
    <property type="entry name" value="HTH_LYSR"/>
    <property type="match status" value="1"/>
</dbReference>
<name>A0A0G4K7P4_9SPIR</name>
<dbReference type="FunFam" id="1.10.10.10:FF:000001">
    <property type="entry name" value="LysR family transcriptional regulator"/>
    <property type="match status" value="1"/>
</dbReference>
<keyword evidence="7" id="KW-1185">Reference proteome</keyword>
<accession>A0A0G4K7P4</accession>
<proteinExistence type="inferred from homology"/>
<dbReference type="OrthoDB" id="9803714at2"/>
<organism evidence="6 7">
    <name type="scientific">Brachyspira suanatina</name>
    <dbReference type="NCBI Taxonomy" id="381802"/>
    <lineage>
        <taxon>Bacteria</taxon>
        <taxon>Pseudomonadati</taxon>
        <taxon>Spirochaetota</taxon>
        <taxon>Spirochaetia</taxon>
        <taxon>Brachyspirales</taxon>
        <taxon>Brachyspiraceae</taxon>
        <taxon>Brachyspira</taxon>
    </lineage>
</organism>